<gene>
    <name evidence="1" type="ORF">AVO44_06280</name>
</gene>
<reference evidence="2" key="1">
    <citation type="submission" date="2015-12" db="EMBL/GenBank/DDBJ databases">
        <authorList>
            <person name="Zhang G."/>
            <person name="Stingl U."/>
        </authorList>
    </citation>
    <scope>NUCLEOTIDE SEQUENCE [LARGE SCALE GENOMIC DNA]</scope>
    <source>
        <strain evidence="2">ZGT108</strain>
    </source>
</reference>
<protein>
    <submittedName>
        <fullName evidence="1">Cupin</fullName>
    </submittedName>
</protein>
<dbReference type="Gene3D" id="2.60.120.10">
    <property type="entry name" value="Jelly Rolls"/>
    <property type="match status" value="1"/>
</dbReference>
<evidence type="ECO:0000313" key="2">
    <source>
        <dbReference type="Proteomes" id="UP000053690"/>
    </source>
</evidence>
<organism evidence="1 2">
    <name type="scientific">Ruegeria profundi</name>
    <dbReference type="NCBI Taxonomy" id="1685378"/>
    <lineage>
        <taxon>Bacteria</taxon>
        <taxon>Pseudomonadati</taxon>
        <taxon>Pseudomonadota</taxon>
        <taxon>Alphaproteobacteria</taxon>
        <taxon>Rhodobacterales</taxon>
        <taxon>Roseobacteraceae</taxon>
        <taxon>Ruegeria</taxon>
    </lineage>
</organism>
<dbReference type="Proteomes" id="UP000053690">
    <property type="component" value="Unassembled WGS sequence"/>
</dbReference>
<name>A0A0X3TXK5_9RHOB</name>
<comment type="caution">
    <text evidence="1">The sequence shown here is derived from an EMBL/GenBank/DDBJ whole genome shotgun (WGS) entry which is preliminary data.</text>
</comment>
<dbReference type="EMBL" id="LQBP01000003">
    <property type="protein sequence ID" value="KUJ79781.1"/>
    <property type="molecule type" value="Genomic_DNA"/>
</dbReference>
<dbReference type="RefSeq" id="WP_068334204.1">
    <property type="nucleotide sequence ID" value="NZ_LQBP01000003.1"/>
</dbReference>
<dbReference type="InterPro" id="IPR014710">
    <property type="entry name" value="RmlC-like_jellyroll"/>
</dbReference>
<sequence length="121" mass="13834">MQYLKLYADPDGESHWDDINVEVEERSFAPPAQAIEISKPEYVRQTMFLRLRSGWNEPIHPTPVAQRLVCLAGTIRVTASDGNYRDIGPGDVWQMEDKFGKGHHTKVTSDEDFEAVIIQFE</sequence>
<evidence type="ECO:0000313" key="1">
    <source>
        <dbReference type="EMBL" id="KUJ79781.1"/>
    </source>
</evidence>
<proteinExistence type="predicted"/>
<dbReference type="AlphaFoldDB" id="A0A0X3TXK5"/>
<dbReference type="OrthoDB" id="7509071at2"/>
<dbReference type="STRING" id="1685378.AVO44_06280"/>
<accession>A0A0X3TXK5</accession>
<dbReference type="InterPro" id="IPR011051">
    <property type="entry name" value="RmlC_Cupin_sf"/>
</dbReference>
<keyword evidence="2" id="KW-1185">Reference proteome</keyword>
<dbReference type="SUPFAM" id="SSF51182">
    <property type="entry name" value="RmlC-like cupins"/>
    <property type="match status" value="1"/>
</dbReference>